<feature type="domain" description="PAS" evidence="10">
    <location>
        <begin position="144"/>
        <end position="217"/>
    </location>
</feature>
<dbReference type="Gene3D" id="3.30.450.20">
    <property type="entry name" value="PAS domain"/>
    <property type="match status" value="1"/>
</dbReference>
<evidence type="ECO:0000313" key="13">
    <source>
        <dbReference type="Proteomes" id="UP000001508"/>
    </source>
</evidence>
<dbReference type="SMART" id="SM00388">
    <property type="entry name" value="HisKA"/>
    <property type="match status" value="1"/>
</dbReference>
<keyword evidence="6" id="KW-0812">Transmembrane</keyword>
<dbReference type="InterPro" id="IPR036890">
    <property type="entry name" value="HATPase_C_sf"/>
</dbReference>
<dbReference type="InterPro" id="IPR000700">
    <property type="entry name" value="PAS-assoc_C"/>
</dbReference>
<evidence type="ECO:0000256" key="5">
    <source>
        <dbReference type="SAM" id="Coils"/>
    </source>
</evidence>
<dbReference type="InterPro" id="IPR000014">
    <property type="entry name" value="PAS"/>
</dbReference>
<keyword evidence="5" id="KW-0175">Coiled coil</keyword>
<sequence length="639" mass="68728">MGQTFSATGFCRQLVDFSPLLALLLSVLGATSAARAEQGIRIGELAQRGAEYTPAGWQPATAGGAEYLPVILLTGALLLILTAAAAWLLNLNRHLRRSESDLQQARHFLEQRVEERTAELSRLNRLLEEENQARLEALSQLADERQRLTVTLRSIGDGVITTDTARRVELLNAVAEEMCGWTEEEARGRRLTEVFQLINHRTGQAVVDPVEKVLATGRVVELANHVSLVAKDGSRRSIADSAAPIIDIDGTIIGAVLVFRDVTEKERLEEEAIRAQKMESLGVMAGGIAHDFNNALTAIHGNVSLARLQLPANGETAGLLQSAEVAIMQASGLARQLLTFAKGGKPIRKVVPMATLIRDSVEMILRGSAVRAEFELATDLRPAEVDAGQITQVLQNLAVNARQAMPEGGVLQVKADNHQGPPPDPAIPHWLCLIISDQGPGIPPELQERVFDPYFTTKEGGNGLGLAICQAIVSKHNGTIKATASAGGGTEFTILLPATDMDPERTVLAVRHRVPPARILLMDDDPMVADVIRRSLENLGHLVVTVGEGAAAISAWRQAREEGQPFQWGLLDLTVSGAMGGVKAAAEIRHLDHQARLIVLSGYSDDQVLTDPSRYGFQGGLVKPCTIGDLETMVGNAAF</sequence>
<dbReference type="PROSITE" id="PS50109">
    <property type="entry name" value="HIS_KIN"/>
    <property type="match status" value="1"/>
</dbReference>
<dbReference type="CDD" id="cd00082">
    <property type="entry name" value="HisKA"/>
    <property type="match status" value="1"/>
</dbReference>
<keyword evidence="7" id="KW-0732">Signal</keyword>
<evidence type="ECO:0000256" key="7">
    <source>
        <dbReference type="SAM" id="SignalP"/>
    </source>
</evidence>
<evidence type="ECO:0000259" key="8">
    <source>
        <dbReference type="PROSITE" id="PS50109"/>
    </source>
</evidence>
<keyword evidence="12" id="KW-0808">Transferase</keyword>
<evidence type="ECO:0000259" key="10">
    <source>
        <dbReference type="PROSITE" id="PS50112"/>
    </source>
</evidence>
<dbReference type="InterPro" id="IPR035965">
    <property type="entry name" value="PAS-like_dom_sf"/>
</dbReference>
<dbReference type="SUPFAM" id="SSF47384">
    <property type="entry name" value="Homodimeric domain of signal transducing histidine kinase"/>
    <property type="match status" value="1"/>
</dbReference>
<keyword evidence="12" id="KW-0418">Kinase</keyword>
<dbReference type="EMBL" id="CP001940">
    <property type="protein sequence ID" value="ADH85633.1"/>
    <property type="molecule type" value="Genomic_DNA"/>
</dbReference>
<feature type="modified residue" description="4-aspartylphosphate" evidence="4">
    <location>
        <position position="572"/>
    </location>
</feature>
<evidence type="ECO:0000256" key="1">
    <source>
        <dbReference type="ARBA" id="ARBA00000085"/>
    </source>
</evidence>
<dbReference type="NCBIfam" id="TIGR00229">
    <property type="entry name" value="sensory_box"/>
    <property type="match status" value="1"/>
</dbReference>
<evidence type="ECO:0000256" key="4">
    <source>
        <dbReference type="PROSITE-ProRule" id="PRU00169"/>
    </source>
</evidence>
<dbReference type="GO" id="GO:0000155">
    <property type="term" value="F:phosphorelay sensor kinase activity"/>
    <property type="evidence" value="ECO:0007669"/>
    <property type="project" value="InterPro"/>
</dbReference>
<dbReference type="OrthoDB" id="9813024at2"/>
<dbReference type="PROSITE" id="PS50112">
    <property type="entry name" value="PAS"/>
    <property type="match status" value="1"/>
</dbReference>
<dbReference type="PANTHER" id="PTHR43065:SF42">
    <property type="entry name" value="TWO-COMPONENT SENSOR PPRA"/>
    <property type="match status" value="1"/>
</dbReference>
<dbReference type="Pfam" id="PF08448">
    <property type="entry name" value="PAS_4"/>
    <property type="match status" value="1"/>
</dbReference>
<feature type="signal peptide" evidence="7">
    <location>
        <begin position="1"/>
        <end position="36"/>
    </location>
</feature>
<keyword evidence="6" id="KW-0472">Membrane</keyword>
<feature type="domain" description="PAC" evidence="11">
    <location>
        <begin position="222"/>
        <end position="274"/>
    </location>
</feature>
<dbReference type="SUPFAM" id="SSF52172">
    <property type="entry name" value="CheY-like"/>
    <property type="match status" value="1"/>
</dbReference>
<evidence type="ECO:0000259" key="9">
    <source>
        <dbReference type="PROSITE" id="PS50110"/>
    </source>
</evidence>
<feature type="domain" description="Response regulatory" evidence="9">
    <location>
        <begin position="518"/>
        <end position="638"/>
    </location>
</feature>
<evidence type="ECO:0000256" key="2">
    <source>
        <dbReference type="ARBA" id="ARBA00012438"/>
    </source>
</evidence>
<dbReference type="InterPro" id="IPR001789">
    <property type="entry name" value="Sig_transdc_resp-reg_receiver"/>
</dbReference>
<dbReference type="eggNOG" id="COG0784">
    <property type="taxonomic scope" value="Bacteria"/>
</dbReference>
<dbReference type="InterPro" id="IPR011006">
    <property type="entry name" value="CheY-like_superfamily"/>
</dbReference>
<dbReference type="SUPFAM" id="SSF55785">
    <property type="entry name" value="PYP-like sensor domain (PAS domain)"/>
    <property type="match status" value="1"/>
</dbReference>
<organism evidence="12 13">
    <name type="scientific">Desulfurivibrio alkaliphilus (strain DSM 19089 / UNIQEM U267 / AHT2)</name>
    <dbReference type="NCBI Taxonomy" id="589865"/>
    <lineage>
        <taxon>Bacteria</taxon>
        <taxon>Pseudomonadati</taxon>
        <taxon>Thermodesulfobacteriota</taxon>
        <taxon>Desulfobulbia</taxon>
        <taxon>Desulfobulbales</taxon>
        <taxon>Desulfobulbaceae</taxon>
        <taxon>Desulfurivibrio</taxon>
    </lineage>
</organism>
<dbReference type="Gene3D" id="3.40.50.2300">
    <property type="match status" value="1"/>
</dbReference>
<feature type="coiled-coil region" evidence="5">
    <location>
        <begin position="106"/>
        <end position="147"/>
    </location>
</feature>
<dbReference type="AlphaFoldDB" id="D6Z258"/>
<keyword evidence="3 4" id="KW-0597">Phosphoprotein</keyword>
<accession>D6Z258</accession>
<dbReference type="PANTHER" id="PTHR43065">
    <property type="entry name" value="SENSOR HISTIDINE KINASE"/>
    <property type="match status" value="1"/>
</dbReference>
<gene>
    <name evidence="12" type="ordered locus">DaAHT2_0929</name>
</gene>
<dbReference type="HOGENOM" id="CLU_000445_114_51_7"/>
<protein>
    <recommendedName>
        <fullName evidence="2">histidine kinase</fullName>
        <ecNumber evidence="2">2.7.13.3</ecNumber>
    </recommendedName>
</protein>
<dbReference type="Pfam" id="PF00072">
    <property type="entry name" value="Response_reg"/>
    <property type="match status" value="1"/>
</dbReference>
<evidence type="ECO:0000259" key="11">
    <source>
        <dbReference type="PROSITE" id="PS50113"/>
    </source>
</evidence>
<dbReference type="CDD" id="cd00130">
    <property type="entry name" value="PAS"/>
    <property type="match status" value="1"/>
</dbReference>
<dbReference type="InParanoid" id="D6Z258"/>
<dbReference type="PROSITE" id="PS50113">
    <property type="entry name" value="PAC"/>
    <property type="match status" value="1"/>
</dbReference>
<dbReference type="InterPro" id="IPR013656">
    <property type="entry name" value="PAS_4"/>
</dbReference>
<proteinExistence type="predicted"/>
<keyword evidence="6" id="KW-1133">Transmembrane helix</keyword>
<dbReference type="InterPro" id="IPR003594">
    <property type="entry name" value="HATPase_dom"/>
</dbReference>
<evidence type="ECO:0000256" key="6">
    <source>
        <dbReference type="SAM" id="Phobius"/>
    </source>
</evidence>
<dbReference type="InterPro" id="IPR003661">
    <property type="entry name" value="HisK_dim/P_dom"/>
</dbReference>
<dbReference type="Proteomes" id="UP000001508">
    <property type="component" value="Chromosome"/>
</dbReference>
<dbReference type="KEGG" id="dak:DaAHT2_0929"/>
<evidence type="ECO:0000256" key="3">
    <source>
        <dbReference type="ARBA" id="ARBA00022553"/>
    </source>
</evidence>
<dbReference type="Pfam" id="PF02518">
    <property type="entry name" value="HATPase_c"/>
    <property type="match status" value="1"/>
</dbReference>
<keyword evidence="13" id="KW-1185">Reference proteome</keyword>
<dbReference type="SUPFAM" id="SSF55874">
    <property type="entry name" value="ATPase domain of HSP90 chaperone/DNA topoisomerase II/histidine kinase"/>
    <property type="match status" value="1"/>
</dbReference>
<dbReference type="EC" id="2.7.13.3" evidence="2"/>
<dbReference type="STRING" id="589865.DaAHT2_0929"/>
<dbReference type="eggNOG" id="COG4191">
    <property type="taxonomic scope" value="Bacteria"/>
</dbReference>
<dbReference type="SMART" id="SM00448">
    <property type="entry name" value="REC"/>
    <property type="match status" value="1"/>
</dbReference>
<feature type="transmembrane region" description="Helical" evidence="6">
    <location>
        <begin position="67"/>
        <end position="89"/>
    </location>
</feature>
<evidence type="ECO:0000313" key="12">
    <source>
        <dbReference type="EMBL" id="ADH85633.1"/>
    </source>
</evidence>
<dbReference type="SMART" id="SM00086">
    <property type="entry name" value="PAC"/>
    <property type="match status" value="1"/>
</dbReference>
<comment type="catalytic activity">
    <reaction evidence="1">
        <text>ATP + protein L-histidine = ADP + protein N-phospho-L-histidine.</text>
        <dbReference type="EC" id="2.7.13.3"/>
    </reaction>
</comment>
<dbReference type="PROSITE" id="PS50110">
    <property type="entry name" value="RESPONSE_REGULATORY"/>
    <property type="match status" value="1"/>
</dbReference>
<name>D6Z258_DESAT</name>
<dbReference type="RefSeq" id="WP_013163163.1">
    <property type="nucleotide sequence ID" value="NC_014216.1"/>
</dbReference>
<reference evidence="13" key="1">
    <citation type="submission" date="2010-02" db="EMBL/GenBank/DDBJ databases">
        <title>Complete sequence of Desulfurivibrio alkaliphilus AHT2.</title>
        <authorList>
            <consortium name="US DOE Joint Genome Institute"/>
            <person name="Pitluck S."/>
            <person name="Chertkov O."/>
            <person name="Detter J.C."/>
            <person name="Han C."/>
            <person name="Tapia R."/>
            <person name="Larimer F."/>
            <person name="Land M."/>
            <person name="Hauser L."/>
            <person name="Kyrpides N."/>
            <person name="Mikhailova N."/>
            <person name="Sorokin D.Y."/>
            <person name="Muyzer G."/>
            <person name="Woyke T."/>
        </authorList>
    </citation>
    <scope>NUCLEOTIDE SEQUENCE [LARGE SCALE GENOMIC DNA]</scope>
    <source>
        <strain evidence="13">DSM 19089 / UNIQEM U267 / AHT2</strain>
    </source>
</reference>
<dbReference type="InterPro" id="IPR005467">
    <property type="entry name" value="His_kinase_dom"/>
</dbReference>
<dbReference type="InterPro" id="IPR001610">
    <property type="entry name" value="PAC"/>
</dbReference>
<dbReference type="SMART" id="SM00387">
    <property type="entry name" value="HATPase_c"/>
    <property type="match status" value="1"/>
</dbReference>
<feature type="chain" id="PRO_5003091574" description="histidine kinase" evidence="7">
    <location>
        <begin position="37"/>
        <end position="639"/>
    </location>
</feature>
<dbReference type="SMART" id="SM00091">
    <property type="entry name" value="PAS"/>
    <property type="match status" value="1"/>
</dbReference>
<dbReference type="Gene3D" id="1.10.287.130">
    <property type="match status" value="1"/>
</dbReference>
<dbReference type="Gene3D" id="3.30.565.10">
    <property type="entry name" value="Histidine kinase-like ATPase, C-terminal domain"/>
    <property type="match status" value="1"/>
</dbReference>
<feature type="domain" description="Histidine kinase" evidence="8">
    <location>
        <begin position="287"/>
        <end position="500"/>
    </location>
</feature>
<dbReference type="InterPro" id="IPR036097">
    <property type="entry name" value="HisK_dim/P_sf"/>
</dbReference>
<dbReference type="InterPro" id="IPR004358">
    <property type="entry name" value="Sig_transdc_His_kin-like_C"/>
</dbReference>
<dbReference type="PRINTS" id="PR00344">
    <property type="entry name" value="BCTRLSENSOR"/>
</dbReference>